<evidence type="ECO:0000313" key="1">
    <source>
        <dbReference type="EMBL" id="KIZ34111.1"/>
    </source>
</evidence>
<dbReference type="RefSeq" id="WP_044315920.1">
    <property type="nucleotide sequence ID" value="NZ_JAJHZH010000012.1"/>
</dbReference>
<dbReference type="EMBL" id="JXXD01000193">
    <property type="protein sequence ID" value="KIZ34111.1"/>
    <property type="molecule type" value="Genomic_DNA"/>
</dbReference>
<dbReference type="PATRIC" id="fig|316.110.peg.1820"/>
<reference evidence="1 2" key="1">
    <citation type="submission" date="2014-11" db="EMBL/GenBank/DDBJ databases">
        <title>Genomics and ecophysiology of heterotrophic nitrogen fixing bacteria isolated from estuarine surface water.</title>
        <authorList>
            <person name="Bentzon-Tilia M."/>
            <person name="Severin I."/>
            <person name="Hansen L.H."/>
            <person name="Riemann L."/>
        </authorList>
    </citation>
    <scope>NUCLEOTIDE SEQUENCE [LARGE SCALE GENOMIC DNA]</scope>
    <source>
        <strain evidence="1 2">BAL361</strain>
    </source>
</reference>
<accession>A0A0D7E0R6</accession>
<evidence type="ECO:0008006" key="3">
    <source>
        <dbReference type="Google" id="ProtNLM"/>
    </source>
</evidence>
<dbReference type="AlphaFoldDB" id="A0A0D7E0R6"/>
<sequence>MSFDKVAAGELSGRALDCAVALTQGWVWAKNCIDRERDDDLAQYRRNSTQRWAIGSLCLISEYQQAGLNAAKPNEYGWMLPAGGEPVSLGVAHPDLPSFSTSRDLSGLLVEHFGISTVRCDDDWGKDAQGYCNNVRIPVWCAVMGQHSICTSTEHQSHDAMYQIDASEALYGNTAAIAAMRCLVAAKLGKVIRLPQALLA</sequence>
<gene>
    <name evidence="1" type="ORF">LO50_18445</name>
</gene>
<comment type="caution">
    <text evidence="1">The sequence shown here is derived from an EMBL/GenBank/DDBJ whole genome shotgun (WGS) entry which is preliminary data.</text>
</comment>
<dbReference type="Proteomes" id="UP000032439">
    <property type="component" value="Unassembled WGS sequence"/>
</dbReference>
<evidence type="ECO:0000313" key="2">
    <source>
        <dbReference type="Proteomes" id="UP000032439"/>
    </source>
</evidence>
<proteinExistence type="predicted"/>
<organism evidence="1 2">
    <name type="scientific">Stutzerimonas stutzeri</name>
    <name type="common">Pseudomonas stutzeri</name>
    <dbReference type="NCBI Taxonomy" id="316"/>
    <lineage>
        <taxon>Bacteria</taxon>
        <taxon>Pseudomonadati</taxon>
        <taxon>Pseudomonadota</taxon>
        <taxon>Gammaproteobacteria</taxon>
        <taxon>Pseudomonadales</taxon>
        <taxon>Pseudomonadaceae</taxon>
        <taxon>Stutzerimonas</taxon>
    </lineage>
</organism>
<protein>
    <recommendedName>
        <fullName evidence="3">DUF2591 domain-containing protein</fullName>
    </recommendedName>
</protein>
<name>A0A0D7E0R6_STUST</name>